<accession>A0A1I5UAI6</accession>
<keyword evidence="2" id="KW-1185">Reference proteome</keyword>
<dbReference type="Proteomes" id="UP000199031">
    <property type="component" value="Unassembled WGS sequence"/>
</dbReference>
<protein>
    <recommendedName>
        <fullName evidence="3">Outer membrane protein beta-barrel domain-containing protein</fullName>
    </recommendedName>
</protein>
<dbReference type="EMBL" id="FOXQ01000003">
    <property type="protein sequence ID" value="SFP91656.1"/>
    <property type="molecule type" value="Genomic_DNA"/>
</dbReference>
<evidence type="ECO:0008006" key="3">
    <source>
        <dbReference type="Google" id="ProtNLM"/>
    </source>
</evidence>
<reference evidence="1 2" key="1">
    <citation type="submission" date="2016-10" db="EMBL/GenBank/DDBJ databases">
        <authorList>
            <person name="de Groot N.N."/>
        </authorList>
    </citation>
    <scope>NUCLEOTIDE SEQUENCE [LARGE SCALE GENOMIC DNA]</scope>
    <source>
        <strain evidence="1 2">DSM 28286</strain>
    </source>
</reference>
<organism evidence="1 2">
    <name type="scientific">Parafilimonas terrae</name>
    <dbReference type="NCBI Taxonomy" id="1465490"/>
    <lineage>
        <taxon>Bacteria</taxon>
        <taxon>Pseudomonadati</taxon>
        <taxon>Bacteroidota</taxon>
        <taxon>Chitinophagia</taxon>
        <taxon>Chitinophagales</taxon>
        <taxon>Chitinophagaceae</taxon>
        <taxon>Parafilimonas</taxon>
    </lineage>
</organism>
<evidence type="ECO:0000313" key="2">
    <source>
        <dbReference type="Proteomes" id="UP000199031"/>
    </source>
</evidence>
<dbReference type="AlphaFoldDB" id="A0A1I5UAI6"/>
<sequence length="233" mass="25542">MLTPLFIKTSAQNDNMTYDPNKALMVTIGAGAGYNDYKHLNNRLDDAGILTVGKFSISNMLEADMRMKNLLIGLGTGMNLSARKNDDYKTWLMSFYGGAHAAYYIANSKNFHFGPQLGIGAYGSFVKITERNGHNNFNDLITSGNSTTISQYTPALDFALRFDFADFSKSKTGVAGLRLGYRLGLSNRGWGDDAGTSVVDGSPKDRIGQFYAMATIGLTALKPNNWRGMKNMH</sequence>
<gene>
    <name evidence="1" type="ORF">SAMN05444277_103139</name>
</gene>
<name>A0A1I5UAI6_9BACT</name>
<evidence type="ECO:0000313" key="1">
    <source>
        <dbReference type="EMBL" id="SFP91656.1"/>
    </source>
</evidence>
<proteinExistence type="predicted"/>